<name>A0A4D8PL13_9PROT</name>
<accession>A0A4D8PL13</accession>
<protein>
    <submittedName>
        <fullName evidence="2">Uncharacterized protein</fullName>
    </submittedName>
</protein>
<proteinExistence type="predicted"/>
<dbReference type="AlphaFoldDB" id="A0A4D8PL13"/>
<dbReference type="EMBL" id="CP032324">
    <property type="protein sequence ID" value="QCN99183.1"/>
    <property type="molecule type" value="Genomic_DNA"/>
</dbReference>
<feature type="compositionally biased region" description="Basic and acidic residues" evidence="1">
    <location>
        <begin position="1"/>
        <end position="14"/>
    </location>
</feature>
<gene>
    <name evidence="2" type="ORF">D3093_28465</name>
</gene>
<dbReference type="RefSeq" id="WP_137118087.1">
    <property type="nucleotide sequence ID" value="NZ_CP032324.1"/>
</dbReference>
<dbReference type="Proteomes" id="UP000298595">
    <property type="component" value="Plasmid p3"/>
</dbReference>
<organism evidence="2 3">
    <name type="scientific">Azospirillum argentinense</name>
    <dbReference type="NCBI Taxonomy" id="2970906"/>
    <lineage>
        <taxon>Bacteria</taxon>
        <taxon>Pseudomonadati</taxon>
        <taxon>Pseudomonadota</taxon>
        <taxon>Alphaproteobacteria</taxon>
        <taxon>Rhodospirillales</taxon>
        <taxon>Azospirillaceae</taxon>
        <taxon>Azospirillum</taxon>
    </lineage>
</organism>
<feature type="region of interest" description="Disordered" evidence="1">
    <location>
        <begin position="1"/>
        <end position="23"/>
    </location>
</feature>
<reference evidence="2 3" key="1">
    <citation type="submission" date="2018-09" db="EMBL/GenBank/DDBJ databases">
        <title>Whole genome based analysis of evolution and adaptive divergence in Indian and Brazilian strains of Azospirillum brasilense.</title>
        <authorList>
            <person name="Singh C."/>
            <person name="Tripathi A.K."/>
        </authorList>
    </citation>
    <scope>NUCLEOTIDE SEQUENCE [LARGE SCALE GENOMIC DNA]</scope>
    <source>
        <strain evidence="2 3">MTCC4035</strain>
        <plasmid evidence="2 3">p3</plasmid>
    </source>
</reference>
<sequence length="146" mass="16608">MARLIDRPAEHQDRSIAPSPAAPRCEHCGRPHGHTLRCLPDGRWLSPDGIWFSDAGDPAPWPDVVEYAGVRTSRSIVGQYRRAAAIERSAEKAMAEKAMAEKAMERRWLCRRCHMVTARDEHRRVTRTRSLMRLALGDLFEGTYTI</sequence>
<dbReference type="KEGG" id="aare:D3093_28465"/>
<geneLocation type="plasmid" evidence="2 3">
    <name>p3</name>
</geneLocation>
<evidence type="ECO:0000256" key="1">
    <source>
        <dbReference type="SAM" id="MobiDB-lite"/>
    </source>
</evidence>
<evidence type="ECO:0000313" key="3">
    <source>
        <dbReference type="Proteomes" id="UP000298595"/>
    </source>
</evidence>
<keyword evidence="2" id="KW-0614">Plasmid</keyword>
<evidence type="ECO:0000313" key="2">
    <source>
        <dbReference type="EMBL" id="QCN99183.1"/>
    </source>
</evidence>